<dbReference type="OrthoDB" id="186625at2759"/>
<evidence type="ECO:0000313" key="4">
    <source>
        <dbReference type="Proteomes" id="UP000323000"/>
    </source>
</evidence>
<name>A0A5C7HF50_9ROSI</name>
<dbReference type="EMBL" id="VAHF01000009">
    <property type="protein sequence ID" value="TXG55459.1"/>
    <property type="molecule type" value="Genomic_DNA"/>
</dbReference>
<feature type="domain" description="EF-hand" evidence="2">
    <location>
        <begin position="131"/>
        <end position="166"/>
    </location>
</feature>
<keyword evidence="1" id="KW-0106">Calcium</keyword>
<dbReference type="GO" id="GO:0005509">
    <property type="term" value="F:calcium ion binding"/>
    <property type="evidence" value="ECO:0007669"/>
    <property type="project" value="InterPro"/>
</dbReference>
<sequence length="199" mass="21926">MAWKSASMEVGTMEALEMEAGTMEALEMEVATMEVATMEVMGDHTAEEDAGMDAAAVNATETAATELLDAATIVSFVEDEEAFNVSILDRFAHLDTDHDGVLSYAEMEEELKSLRVFETHFGIDEKPDPDELVDVYKSLFVQFDHDSNGSVDLEEFKTETKQMMLAMANGMGFLPLQMVLEEDSFLKKAVEKEATKVGA</sequence>
<dbReference type="InterPro" id="IPR018247">
    <property type="entry name" value="EF_Hand_1_Ca_BS"/>
</dbReference>
<dbReference type="PROSITE" id="PS00018">
    <property type="entry name" value="EF_HAND_1"/>
    <property type="match status" value="2"/>
</dbReference>
<dbReference type="Pfam" id="PF13499">
    <property type="entry name" value="EF-hand_7"/>
    <property type="match status" value="1"/>
</dbReference>
<feature type="domain" description="EF-hand" evidence="2">
    <location>
        <begin position="91"/>
        <end position="117"/>
    </location>
</feature>
<protein>
    <recommendedName>
        <fullName evidence="2">EF-hand domain-containing protein</fullName>
    </recommendedName>
</protein>
<dbReference type="Proteomes" id="UP000323000">
    <property type="component" value="Chromosome 9"/>
</dbReference>
<gene>
    <name evidence="3" type="ORF">EZV62_020715</name>
</gene>
<dbReference type="SMART" id="SM00054">
    <property type="entry name" value="EFh"/>
    <property type="match status" value="2"/>
</dbReference>
<dbReference type="Gene3D" id="1.10.238.10">
    <property type="entry name" value="EF-hand"/>
    <property type="match status" value="1"/>
</dbReference>
<comment type="caution">
    <text evidence="3">The sequence shown here is derived from an EMBL/GenBank/DDBJ whole genome shotgun (WGS) entry which is preliminary data.</text>
</comment>
<reference evidence="4" key="1">
    <citation type="journal article" date="2019" name="Gigascience">
        <title>De novo genome assembly of the endangered Acer yangbiense, a plant species with extremely small populations endemic to Yunnan Province, China.</title>
        <authorList>
            <person name="Yang J."/>
            <person name="Wariss H.M."/>
            <person name="Tao L."/>
            <person name="Zhang R."/>
            <person name="Yun Q."/>
            <person name="Hollingsworth P."/>
            <person name="Dao Z."/>
            <person name="Luo G."/>
            <person name="Guo H."/>
            <person name="Ma Y."/>
            <person name="Sun W."/>
        </authorList>
    </citation>
    <scope>NUCLEOTIDE SEQUENCE [LARGE SCALE GENOMIC DNA]</scope>
    <source>
        <strain evidence="4">cv. Malutang</strain>
    </source>
</reference>
<evidence type="ECO:0000256" key="1">
    <source>
        <dbReference type="ARBA" id="ARBA00022837"/>
    </source>
</evidence>
<accession>A0A5C7HF50</accession>
<dbReference type="PANTHER" id="PTHR34574">
    <property type="entry name" value="CALCIUM-BINDING EF-HAND FAMILY PROTEIN-RELATED"/>
    <property type="match status" value="1"/>
</dbReference>
<dbReference type="SUPFAM" id="SSF47473">
    <property type="entry name" value="EF-hand"/>
    <property type="match status" value="1"/>
</dbReference>
<dbReference type="InterPro" id="IPR011992">
    <property type="entry name" value="EF-hand-dom_pair"/>
</dbReference>
<dbReference type="InterPro" id="IPR002048">
    <property type="entry name" value="EF_hand_dom"/>
</dbReference>
<keyword evidence="4" id="KW-1185">Reference proteome</keyword>
<dbReference type="PROSITE" id="PS50222">
    <property type="entry name" value="EF_HAND_2"/>
    <property type="match status" value="2"/>
</dbReference>
<organism evidence="3 4">
    <name type="scientific">Acer yangbiense</name>
    <dbReference type="NCBI Taxonomy" id="1000413"/>
    <lineage>
        <taxon>Eukaryota</taxon>
        <taxon>Viridiplantae</taxon>
        <taxon>Streptophyta</taxon>
        <taxon>Embryophyta</taxon>
        <taxon>Tracheophyta</taxon>
        <taxon>Spermatophyta</taxon>
        <taxon>Magnoliopsida</taxon>
        <taxon>eudicotyledons</taxon>
        <taxon>Gunneridae</taxon>
        <taxon>Pentapetalae</taxon>
        <taxon>rosids</taxon>
        <taxon>malvids</taxon>
        <taxon>Sapindales</taxon>
        <taxon>Sapindaceae</taxon>
        <taxon>Hippocastanoideae</taxon>
        <taxon>Acereae</taxon>
        <taxon>Acer</taxon>
    </lineage>
</organism>
<evidence type="ECO:0000259" key="2">
    <source>
        <dbReference type="PROSITE" id="PS50222"/>
    </source>
</evidence>
<dbReference type="PANTHER" id="PTHR34574:SF10">
    <property type="entry name" value="OS09G0482800 PROTEIN"/>
    <property type="match status" value="1"/>
</dbReference>
<dbReference type="AlphaFoldDB" id="A0A5C7HF50"/>
<evidence type="ECO:0000313" key="3">
    <source>
        <dbReference type="EMBL" id="TXG55459.1"/>
    </source>
</evidence>
<proteinExistence type="predicted"/>